<evidence type="ECO:0000313" key="1">
    <source>
        <dbReference type="EMBL" id="GIP16312.1"/>
    </source>
</evidence>
<name>A0A920CTU6_9BACL</name>
<dbReference type="Proteomes" id="UP000683139">
    <property type="component" value="Unassembled WGS sequence"/>
</dbReference>
<dbReference type="InterPro" id="IPR010315">
    <property type="entry name" value="DUF915_hydro-like"/>
</dbReference>
<accession>A0A920CTU6</accession>
<dbReference type="SUPFAM" id="SSF53474">
    <property type="entry name" value="alpha/beta-Hydrolases"/>
    <property type="match status" value="1"/>
</dbReference>
<dbReference type="RefSeq" id="WP_213514577.1">
    <property type="nucleotide sequence ID" value="NZ_BOSE01000003.1"/>
</dbReference>
<dbReference type="Pfam" id="PF06028">
    <property type="entry name" value="DUF915"/>
    <property type="match status" value="1"/>
</dbReference>
<organism evidence="1 2">
    <name type="scientific">Paenibacillus montaniterrae</name>
    <dbReference type="NCBI Taxonomy" id="429341"/>
    <lineage>
        <taxon>Bacteria</taxon>
        <taxon>Bacillati</taxon>
        <taxon>Bacillota</taxon>
        <taxon>Bacilli</taxon>
        <taxon>Bacillales</taxon>
        <taxon>Paenibacillaceae</taxon>
        <taxon>Paenibacillus</taxon>
    </lineage>
</organism>
<dbReference type="Gene3D" id="3.40.50.1820">
    <property type="entry name" value="alpha/beta hydrolase"/>
    <property type="match status" value="1"/>
</dbReference>
<dbReference type="AlphaFoldDB" id="A0A920CTU6"/>
<gene>
    <name evidence="1" type="ORF">J40TS1_19540</name>
</gene>
<dbReference type="EMBL" id="BOSE01000003">
    <property type="protein sequence ID" value="GIP16312.1"/>
    <property type="molecule type" value="Genomic_DNA"/>
</dbReference>
<proteinExistence type="predicted"/>
<sequence>MQASQSLKVFLLAGVKTSPSAFHALEQRLQQKLIEKGIAPDIEMLFPYGEMDRNLLLQLFEVRADLSHYTFDAGIGGRKVWNRIKDYYHEQKLLMIGHSGGGVAAYQIARKIYEDNYPINTKVIQIGSPKTRIIPQLRERVSYIHSIDEQGKTKDPITKLGSWGGWSVEYRGMPIPRWDARKYAPGRILGVNTLGGHADYFRHSSQFTDELSSCNLDKTLGRIEGCLNEWLQSATLKR</sequence>
<comment type="caution">
    <text evidence="1">The sequence shown here is derived from an EMBL/GenBank/DDBJ whole genome shotgun (WGS) entry which is preliminary data.</text>
</comment>
<reference evidence="1" key="1">
    <citation type="submission" date="2021-03" db="EMBL/GenBank/DDBJ databases">
        <title>Antimicrobial resistance genes in bacteria isolated from Japanese honey, and their potential for conferring macrolide and lincosamide resistance in the American foulbrood pathogen Paenibacillus larvae.</title>
        <authorList>
            <person name="Okamoto M."/>
            <person name="Kumagai M."/>
            <person name="Kanamori H."/>
            <person name="Takamatsu D."/>
        </authorList>
    </citation>
    <scope>NUCLEOTIDE SEQUENCE</scope>
    <source>
        <strain evidence="1">J40TS1</strain>
    </source>
</reference>
<evidence type="ECO:0008006" key="3">
    <source>
        <dbReference type="Google" id="ProtNLM"/>
    </source>
</evidence>
<protein>
    <recommendedName>
        <fullName evidence="3">Fungal lipase-like domain-containing protein</fullName>
    </recommendedName>
</protein>
<dbReference type="InterPro" id="IPR029058">
    <property type="entry name" value="AB_hydrolase_fold"/>
</dbReference>
<keyword evidence="2" id="KW-1185">Reference proteome</keyword>
<evidence type="ECO:0000313" key="2">
    <source>
        <dbReference type="Proteomes" id="UP000683139"/>
    </source>
</evidence>